<feature type="region of interest" description="Disordered" evidence="7">
    <location>
        <begin position="366"/>
        <end position="403"/>
    </location>
</feature>
<dbReference type="PANTHER" id="PTHR12011:SF471">
    <property type="entry name" value="G-PROTEIN COUPLED RECEPTORS FAMILY 2 PROFILE 2 DOMAIN-CONTAINING PROTEIN"/>
    <property type="match status" value="1"/>
</dbReference>
<dbReference type="PROSITE" id="PS00650">
    <property type="entry name" value="G_PROTEIN_RECEP_F2_2"/>
    <property type="match status" value="1"/>
</dbReference>
<evidence type="ECO:0000256" key="1">
    <source>
        <dbReference type="ARBA" id="ARBA00004141"/>
    </source>
</evidence>
<evidence type="ECO:0000256" key="2">
    <source>
        <dbReference type="ARBA" id="ARBA00022692"/>
    </source>
</evidence>
<dbReference type="EMBL" id="MRZV01000022">
    <property type="protein sequence ID" value="PIK61914.1"/>
    <property type="molecule type" value="Genomic_DNA"/>
</dbReference>
<reference evidence="11 12" key="1">
    <citation type="journal article" date="2017" name="PLoS Biol.">
        <title>The sea cucumber genome provides insights into morphological evolution and visceral regeneration.</title>
        <authorList>
            <person name="Zhang X."/>
            <person name="Sun L."/>
            <person name="Yuan J."/>
            <person name="Sun Y."/>
            <person name="Gao Y."/>
            <person name="Zhang L."/>
            <person name="Li S."/>
            <person name="Dai H."/>
            <person name="Hamel J.F."/>
            <person name="Liu C."/>
            <person name="Yu Y."/>
            <person name="Liu S."/>
            <person name="Lin W."/>
            <person name="Guo K."/>
            <person name="Jin S."/>
            <person name="Xu P."/>
            <person name="Storey K.B."/>
            <person name="Huan P."/>
            <person name="Zhang T."/>
            <person name="Zhou Y."/>
            <person name="Zhang J."/>
            <person name="Lin C."/>
            <person name="Li X."/>
            <person name="Xing L."/>
            <person name="Huo D."/>
            <person name="Sun M."/>
            <person name="Wang L."/>
            <person name="Mercier A."/>
            <person name="Li F."/>
            <person name="Yang H."/>
            <person name="Xiang J."/>
        </authorList>
    </citation>
    <scope>NUCLEOTIDE SEQUENCE [LARGE SCALE GENOMIC DNA]</scope>
    <source>
        <strain evidence="11">Shaxun</strain>
        <tissue evidence="11">Muscle</tissue>
    </source>
</reference>
<dbReference type="GO" id="GO:0005886">
    <property type="term" value="C:plasma membrane"/>
    <property type="evidence" value="ECO:0007669"/>
    <property type="project" value="TreeGrafter"/>
</dbReference>
<keyword evidence="5 8" id="KW-0472">Membrane</keyword>
<dbReference type="InterPro" id="IPR057244">
    <property type="entry name" value="GAIN_B"/>
</dbReference>
<evidence type="ECO:0000256" key="7">
    <source>
        <dbReference type="SAM" id="MobiDB-lite"/>
    </source>
</evidence>
<feature type="domain" description="GAIN-B" evidence="9">
    <location>
        <begin position="1"/>
        <end position="82"/>
    </location>
</feature>
<dbReference type="GO" id="GO:0007166">
    <property type="term" value="P:cell surface receptor signaling pathway"/>
    <property type="evidence" value="ECO:0007669"/>
    <property type="project" value="InterPro"/>
</dbReference>
<evidence type="ECO:0000256" key="4">
    <source>
        <dbReference type="ARBA" id="ARBA00022989"/>
    </source>
</evidence>
<dbReference type="Gene3D" id="1.20.1070.10">
    <property type="entry name" value="Rhodopsin 7-helix transmembrane proteins"/>
    <property type="match status" value="1"/>
</dbReference>
<evidence type="ECO:0000313" key="11">
    <source>
        <dbReference type="EMBL" id="PIK61914.1"/>
    </source>
</evidence>
<dbReference type="InterPro" id="IPR017983">
    <property type="entry name" value="GPCR_2_secretin-like_CS"/>
</dbReference>
<gene>
    <name evidence="11" type="ORF">BSL78_01139</name>
</gene>
<dbReference type="Pfam" id="PF01825">
    <property type="entry name" value="GPS"/>
    <property type="match status" value="1"/>
</dbReference>
<dbReference type="PROSITE" id="PS50221">
    <property type="entry name" value="GAIN_B"/>
    <property type="match status" value="1"/>
</dbReference>
<feature type="transmembrane region" description="Helical" evidence="8">
    <location>
        <begin position="160"/>
        <end position="184"/>
    </location>
</feature>
<dbReference type="Pfam" id="PF00002">
    <property type="entry name" value="7tm_2"/>
    <property type="match status" value="1"/>
</dbReference>
<dbReference type="PROSITE" id="PS50261">
    <property type="entry name" value="G_PROTEIN_RECEP_F2_4"/>
    <property type="match status" value="1"/>
</dbReference>
<dbReference type="PRINTS" id="PR00249">
    <property type="entry name" value="GPCRSECRETIN"/>
</dbReference>
<dbReference type="FunFam" id="1.20.1070.10:FF:000200">
    <property type="entry name" value="Adhesion G protein-coupled receptor L3"/>
    <property type="match status" value="1"/>
</dbReference>
<dbReference type="GO" id="GO:0007189">
    <property type="term" value="P:adenylate cyclase-activating G protein-coupled receptor signaling pathway"/>
    <property type="evidence" value="ECO:0007669"/>
    <property type="project" value="TreeGrafter"/>
</dbReference>
<feature type="compositionally biased region" description="Polar residues" evidence="7">
    <location>
        <begin position="389"/>
        <end position="403"/>
    </location>
</feature>
<sequence>MSASLNSANTPTKLKEPVRISFAHIQENATNPSCSFWDFENSSYGEWSNMGCKVIKSNSTHTVCSCNHLTNFAILMNHQAVEISVEHSFVLSVITYFGFIISSVCLLLAFITFCMFKNLQNDRTTIHKNLCLTLLIAEVIFMAGISQVGEKIVCSIIAMVLHYFFLSAFAWMCLEGIQLYVMLVEVFEAESSRRKYYYPFGYGLPAVVVAVSAALNFHGYGTETYCWLSTDKYFIWAFVAPICLIILVNTVFLTMAMFIMCRHSKLQTNPKEKNMGEKFSSWLRGALVLLCLLGITWVFGLAYVNANMIVFAYIFTIFNVLQGMFIFLFHCLMNDKVRKEYRRYIRNSTWLPACIRDNYGGVFTSNSNQQQSFRSSSSGRGRAGDSKRLSNTTGSYSFDQRNHSSSSACRFSAYCKQYHTFVKLAFKVVEIWKARESWTTFLVCDE</sequence>
<comment type="caution">
    <text evidence="11">The sequence shown here is derived from an EMBL/GenBank/DDBJ whole genome shotgun (WGS) entry which is preliminary data.</text>
</comment>
<dbReference type="InterPro" id="IPR000203">
    <property type="entry name" value="GPS"/>
</dbReference>
<evidence type="ECO:0000256" key="5">
    <source>
        <dbReference type="ARBA" id="ARBA00023136"/>
    </source>
</evidence>
<dbReference type="OrthoDB" id="1100386at2759"/>
<feature type="transmembrane region" description="Helical" evidence="8">
    <location>
        <begin position="235"/>
        <end position="261"/>
    </location>
</feature>
<evidence type="ECO:0000313" key="12">
    <source>
        <dbReference type="Proteomes" id="UP000230750"/>
    </source>
</evidence>
<dbReference type="STRING" id="307972.A0A2G8LNV2"/>
<keyword evidence="4 8" id="KW-1133">Transmembrane helix</keyword>
<comment type="subcellular location">
    <subcellularLocation>
        <location evidence="1">Membrane</location>
        <topology evidence="1">Multi-pass membrane protein</topology>
    </subcellularLocation>
</comment>
<dbReference type="CDD" id="cd15440">
    <property type="entry name" value="7tmB2_latrophilin-like_invertebrate"/>
    <property type="match status" value="1"/>
</dbReference>
<protein>
    <submittedName>
        <fullName evidence="11">Putative latrophilin-2 isoform X9</fullName>
    </submittedName>
</protein>
<feature type="transmembrane region" description="Helical" evidence="8">
    <location>
        <begin position="93"/>
        <end position="116"/>
    </location>
</feature>
<name>A0A2G8LNV2_STIJA</name>
<keyword evidence="3" id="KW-0732">Signal</keyword>
<keyword evidence="2 8" id="KW-0812">Transmembrane</keyword>
<feature type="transmembrane region" description="Helical" evidence="8">
    <location>
        <begin position="310"/>
        <end position="333"/>
    </location>
</feature>
<dbReference type="SUPFAM" id="SSF81321">
    <property type="entry name" value="Family A G protein-coupled receptor-like"/>
    <property type="match status" value="1"/>
</dbReference>
<keyword evidence="12" id="KW-1185">Reference proteome</keyword>
<dbReference type="InterPro" id="IPR046338">
    <property type="entry name" value="GAIN_dom_sf"/>
</dbReference>
<feature type="domain" description="G-protein coupled receptors family 2 profile 2" evidence="10">
    <location>
        <begin position="91"/>
        <end position="334"/>
    </location>
</feature>
<dbReference type="InterPro" id="IPR017981">
    <property type="entry name" value="GPCR_2-like_7TM"/>
</dbReference>
<accession>A0A2G8LNV2</accession>
<feature type="compositionally biased region" description="Low complexity" evidence="7">
    <location>
        <begin position="366"/>
        <end position="380"/>
    </location>
</feature>
<dbReference type="AlphaFoldDB" id="A0A2G8LNV2"/>
<dbReference type="PANTHER" id="PTHR12011">
    <property type="entry name" value="ADHESION G-PROTEIN COUPLED RECEPTOR"/>
    <property type="match status" value="1"/>
</dbReference>
<feature type="transmembrane region" description="Helical" evidence="8">
    <location>
        <begin position="196"/>
        <end position="215"/>
    </location>
</feature>
<evidence type="ECO:0000256" key="8">
    <source>
        <dbReference type="SAM" id="Phobius"/>
    </source>
</evidence>
<feature type="transmembrane region" description="Helical" evidence="8">
    <location>
        <begin position="282"/>
        <end position="304"/>
    </location>
</feature>
<dbReference type="Proteomes" id="UP000230750">
    <property type="component" value="Unassembled WGS sequence"/>
</dbReference>
<evidence type="ECO:0000259" key="9">
    <source>
        <dbReference type="PROSITE" id="PS50221"/>
    </source>
</evidence>
<dbReference type="SMART" id="SM00303">
    <property type="entry name" value="GPS"/>
    <property type="match status" value="1"/>
</dbReference>
<dbReference type="InterPro" id="IPR048072">
    <property type="entry name" value="7tmB2_latrophilin-like"/>
</dbReference>
<dbReference type="Gene3D" id="2.60.220.50">
    <property type="match status" value="1"/>
</dbReference>
<keyword evidence="6" id="KW-1015">Disulfide bond</keyword>
<dbReference type="InterPro" id="IPR000832">
    <property type="entry name" value="GPCR_2_secretin-like"/>
</dbReference>
<evidence type="ECO:0000259" key="10">
    <source>
        <dbReference type="PROSITE" id="PS50261"/>
    </source>
</evidence>
<dbReference type="GO" id="GO:0004930">
    <property type="term" value="F:G protein-coupled receptor activity"/>
    <property type="evidence" value="ECO:0007669"/>
    <property type="project" value="InterPro"/>
</dbReference>
<proteinExistence type="predicted"/>
<evidence type="ECO:0000256" key="3">
    <source>
        <dbReference type="ARBA" id="ARBA00022729"/>
    </source>
</evidence>
<organism evidence="11 12">
    <name type="scientific">Stichopus japonicus</name>
    <name type="common">Sea cucumber</name>
    <dbReference type="NCBI Taxonomy" id="307972"/>
    <lineage>
        <taxon>Eukaryota</taxon>
        <taxon>Metazoa</taxon>
        <taxon>Echinodermata</taxon>
        <taxon>Eleutherozoa</taxon>
        <taxon>Echinozoa</taxon>
        <taxon>Holothuroidea</taxon>
        <taxon>Aspidochirotacea</taxon>
        <taxon>Aspidochirotida</taxon>
        <taxon>Stichopodidae</taxon>
        <taxon>Apostichopus</taxon>
    </lineage>
</organism>
<feature type="transmembrane region" description="Helical" evidence="8">
    <location>
        <begin position="128"/>
        <end position="148"/>
    </location>
</feature>
<evidence type="ECO:0000256" key="6">
    <source>
        <dbReference type="ARBA" id="ARBA00023157"/>
    </source>
</evidence>